<keyword evidence="7 8" id="KW-0472">Membrane</keyword>
<dbReference type="InterPro" id="IPR002781">
    <property type="entry name" value="TM_pro_TauE-like"/>
</dbReference>
<evidence type="ECO:0000256" key="8">
    <source>
        <dbReference type="RuleBase" id="RU363041"/>
    </source>
</evidence>
<dbReference type="InterPro" id="IPR052017">
    <property type="entry name" value="TSUP"/>
</dbReference>
<feature type="transmembrane region" description="Helical" evidence="8">
    <location>
        <begin position="137"/>
        <end position="160"/>
    </location>
</feature>
<evidence type="ECO:0000256" key="4">
    <source>
        <dbReference type="ARBA" id="ARBA00022475"/>
    </source>
</evidence>
<protein>
    <recommendedName>
        <fullName evidence="8">Probable membrane transporter protein</fullName>
    </recommendedName>
</protein>
<proteinExistence type="inferred from homology"/>
<evidence type="ECO:0000256" key="1">
    <source>
        <dbReference type="ARBA" id="ARBA00004651"/>
    </source>
</evidence>
<sequence>MPEGFSAALALPGLWGLLGAVMVAGLVFGFAGFGAALVFLPVAVALVPPELAVAAFSVSALSSLVTVVPRAFGQTDKRALGQLLLAAMVSFPLGVWVLRVGDEIAIRWAVSGVVLVTLAALIAGWRMRAAPRPVARLGVGAATGIVGGATGLTGPVVILFNLGAGAPAAVTRANTLVFLTFSALLLLPHLWVQGLLRPEALWLGLLLVLPYAVGNRIGQALFDPGAEAIYRRVAYAIIAASALVGLPVWT</sequence>
<feature type="transmembrane region" description="Helical" evidence="8">
    <location>
        <begin position="200"/>
        <end position="217"/>
    </location>
</feature>
<feature type="transmembrane region" description="Helical" evidence="8">
    <location>
        <begin position="79"/>
        <end position="98"/>
    </location>
</feature>
<feature type="transmembrane region" description="Helical" evidence="8">
    <location>
        <begin position="229"/>
        <end position="249"/>
    </location>
</feature>
<dbReference type="PANTHER" id="PTHR30269:SF37">
    <property type="entry name" value="MEMBRANE TRANSPORTER PROTEIN"/>
    <property type="match status" value="1"/>
</dbReference>
<feature type="transmembrane region" description="Helical" evidence="8">
    <location>
        <begin position="51"/>
        <end position="72"/>
    </location>
</feature>
<organism evidence="9 10">
    <name type="scientific">Roseicyclus marinus</name>
    <dbReference type="NCBI Taxonomy" id="2161673"/>
    <lineage>
        <taxon>Bacteria</taxon>
        <taxon>Pseudomonadati</taxon>
        <taxon>Pseudomonadota</taxon>
        <taxon>Alphaproteobacteria</taxon>
        <taxon>Rhodobacterales</taxon>
        <taxon>Roseobacteraceae</taxon>
        <taxon>Roseicyclus</taxon>
    </lineage>
</organism>
<dbReference type="EMBL" id="AP027266">
    <property type="protein sequence ID" value="BDW86252.1"/>
    <property type="molecule type" value="Genomic_DNA"/>
</dbReference>
<dbReference type="PANTHER" id="PTHR30269">
    <property type="entry name" value="TRANSMEMBRANE PROTEIN YFCA"/>
    <property type="match status" value="1"/>
</dbReference>
<dbReference type="RefSeq" id="WP_338272178.1">
    <property type="nucleotide sequence ID" value="NZ_AP027266.1"/>
</dbReference>
<accession>A0AA48H677</accession>
<keyword evidence="10" id="KW-1185">Reference proteome</keyword>
<keyword evidence="4 8" id="KW-1003">Cell membrane</keyword>
<reference evidence="9 10" key="1">
    <citation type="submission" date="2023-01" db="EMBL/GenBank/DDBJ databases">
        <title>Complete genome sequence of Roseicyclus marinus strain Dej080120_10.</title>
        <authorList>
            <person name="Ueki S."/>
            <person name="Maruyama F."/>
        </authorList>
    </citation>
    <scope>NUCLEOTIDE SEQUENCE [LARGE SCALE GENOMIC DNA]</scope>
    <source>
        <strain evidence="9 10">Dej080120_10</strain>
    </source>
</reference>
<dbReference type="Proteomes" id="UP001337723">
    <property type="component" value="Chromosome"/>
</dbReference>
<feature type="transmembrane region" description="Helical" evidence="8">
    <location>
        <begin position="12"/>
        <end position="39"/>
    </location>
</feature>
<evidence type="ECO:0000256" key="6">
    <source>
        <dbReference type="ARBA" id="ARBA00022989"/>
    </source>
</evidence>
<evidence type="ECO:0000313" key="10">
    <source>
        <dbReference type="Proteomes" id="UP001337723"/>
    </source>
</evidence>
<evidence type="ECO:0000313" key="9">
    <source>
        <dbReference type="EMBL" id="BDW86252.1"/>
    </source>
</evidence>
<dbReference type="GO" id="GO:0005886">
    <property type="term" value="C:plasma membrane"/>
    <property type="evidence" value="ECO:0007669"/>
    <property type="project" value="UniProtKB-SubCell"/>
</dbReference>
<gene>
    <name evidence="9" type="ORF">MACH21_24290</name>
</gene>
<comment type="similarity">
    <text evidence="2 8">Belongs to the 4-toluene sulfonate uptake permease (TSUP) (TC 2.A.102) family.</text>
</comment>
<evidence type="ECO:0000256" key="5">
    <source>
        <dbReference type="ARBA" id="ARBA00022692"/>
    </source>
</evidence>
<dbReference type="AlphaFoldDB" id="A0AA48H677"/>
<comment type="subcellular location">
    <subcellularLocation>
        <location evidence="1 8">Cell membrane</location>
        <topology evidence="1 8">Multi-pass membrane protein</topology>
    </subcellularLocation>
</comment>
<name>A0AA48H677_9RHOB</name>
<dbReference type="KEGG" id="rmai:MACH21_24290"/>
<feature type="transmembrane region" description="Helical" evidence="8">
    <location>
        <begin position="104"/>
        <end position="125"/>
    </location>
</feature>
<dbReference type="Pfam" id="PF01925">
    <property type="entry name" value="TauE"/>
    <property type="match status" value="1"/>
</dbReference>
<feature type="transmembrane region" description="Helical" evidence="8">
    <location>
        <begin position="166"/>
        <end position="188"/>
    </location>
</feature>
<keyword evidence="3" id="KW-0813">Transport</keyword>
<evidence type="ECO:0000256" key="3">
    <source>
        <dbReference type="ARBA" id="ARBA00022448"/>
    </source>
</evidence>
<evidence type="ECO:0000256" key="2">
    <source>
        <dbReference type="ARBA" id="ARBA00009142"/>
    </source>
</evidence>
<keyword evidence="6 8" id="KW-1133">Transmembrane helix</keyword>
<keyword evidence="5 8" id="KW-0812">Transmembrane</keyword>
<evidence type="ECO:0000256" key="7">
    <source>
        <dbReference type="ARBA" id="ARBA00023136"/>
    </source>
</evidence>